<accession>A0A6B3LY97</accession>
<gene>
    <name evidence="3" type="ORF">GXP69_13820</name>
</gene>
<protein>
    <submittedName>
        <fullName evidence="3">Uncharacterized protein</fullName>
    </submittedName>
</protein>
<dbReference type="EMBL" id="JAAGWD010000006">
    <property type="protein sequence ID" value="NEM98778.1"/>
    <property type="molecule type" value="Genomic_DNA"/>
</dbReference>
<proteinExistence type="predicted"/>
<dbReference type="RefSeq" id="WP_163915677.1">
    <property type="nucleotide sequence ID" value="NZ_JAAGWD010000006.1"/>
</dbReference>
<feature type="signal peptide" evidence="2">
    <location>
        <begin position="1"/>
        <end position="25"/>
    </location>
</feature>
<evidence type="ECO:0000256" key="2">
    <source>
        <dbReference type="SAM" id="SignalP"/>
    </source>
</evidence>
<name>A0A6B3LY97_9BACT</name>
<dbReference type="AlphaFoldDB" id="A0A6B3LY97"/>
<comment type="caution">
    <text evidence="3">The sequence shown here is derived from an EMBL/GenBank/DDBJ whole genome shotgun (WGS) entry which is preliminary data.</text>
</comment>
<evidence type="ECO:0000256" key="1">
    <source>
        <dbReference type="SAM" id="MobiDB-lite"/>
    </source>
</evidence>
<dbReference type="Proteomes" id="UP000474777">
    <property type="component" value="Unassembled WGS sequence"/>
</dbReference>
<sequence>MTLHRIFPRLLIFLFSVSFFSCRPACPIEQCHIRMVHPHGEGEYRGVPIWKKQNLKYGEKLPRQKTKQVKNEKDKSKNKN</sequence>
<feature type="compositionally biased region" description="Basic and acidic residues" evidence="1">
    <location>
        <begin position="69"/>
        <end position="80"/>
    </location>
</feature>
<feature type="region of interest" description="Disordered" evidence="1">
    <location>
        <begin position="61"/>
        <end position="80"/>
    </location>
</feature>
<organism evidence="3 4">
    <name type="scientific">Pontibacter burrus</name>
    <dbReference type="NCBI Taxonomy" id="2704466"/>
    <lineage>
        <taxon>Bacteria</taxon>
        <taxon>Pseudomonadati</taxon>
        <taxon>Bacteroidota</taxon>
        <taxon>Cytophagia</taxon>
        <taxon>Cytophagales</taxon>
        <taxon>Hymenobacteraceae</taxon>
        <taxon>Pontibacter</taxon>
    </lineage>
</organism>
<evidence type="ECO:0000313" key="3">
    <source>
        <dbReference type="EMBL" id="NEM98778.1"/>
    </source>
</evidence>
<keyword evidence="2" id="KW-0732">Signal</keyword>
<evidence type="ECO:0000313" key="4">
    <source>
        <dbReference type="Proteomes" id="UP000474777"/>
    </source>
</evidence>
<reference evidence="3 4" key="1">
    <citation type="submission" date="2020-02" db="EMBL/GenBank/DDBJ databases">
        <authorList>
            <person name="Kim M.K."/>
        </authorList>
    </citation>
    <scope>NUCLEOTIDE SEQUENCE [LARGE SCALE GENOMIC DNA]</scope>
    <source>
        <strain evidence="3 4">BT327</strain>
    </source>
</reference>
<dbReference type="PROSITE" id="PS51257">
    <property type="entry name" value="PROKAR_LIPOPROTEIN"/>
    <property type="match status" value="1"/>
</dbReference>
<keyword evidence="4" id="KW-1185">Reference proteome</keyword>
<feature type="chain" id="PRO_5025639499" evidence="2">
    <location>
        <begin position="26"/>
        <end position="80"/>
    </location>
</feature>